<evidence type="ECO:0000256" key="2">
    <source>
        <dbReference type="ARBA" id="ARBA00012483"/>
    </source>
</evidence>
<accession>A0A6A3A2E2</accession>
<proteinExistence type="predicted"/>
<feature type="compositionally biased region" description="Pro residues" evidence="4">
    <location>
        <begin position="27"/>
        <end position="37"/>
    </location>
</feature>
<dbReference type="Gene3D" id="1.10.510.10">
    <property type="entry name" value="Transferase(Phosphotransferase) domain 1"/>
    <property type="match status" value="2"/>
</dbReference>
<feature type="region of interest" description="Disordered" evidence="4">
    <location>
        <begin position="119"/>
        <end position="139"/>
    </location>
</feature>
<dbReference type="PANTHER" id="PTHR45647">
    <property type="entry name" value="OS02G0152300 PROTEIN"/>
    <property type="match status" value="1"/>
</dbReference>
<dbReference type="GO" id="GO:0061630">
    <property type="term" value="F:ubiquitin protein ligase activity"/>
    <property type="evidence" value="ECO:0007669"/>
    <property type="project" value="UniProtKB-EC"/>
</dbReference>
<protein>
    <recommendedName>
        <fullName evidence="2">RING-type E3 ubiquitin transferase</fullName>
        <ecNumber evidence="2">2.3.2.27</ecNumber>
    </recommendedName>
</protein>
<evidence type="ECO:0000313" key="6">
    <source>
        <dbReference type="Proteomes" id="UP000436088"/>
    </source>
</evidence>
<dbReference type="InterPro" id="IPR011009">
    <property type="entry name" value="Kinase-like_dom_sf"/>
</dbReference>
<feature type="region of interest" description="Disordered" evidence="4">
    <location>
        <begin position="1"/>
        <end position="67"/>
    </location>
</feature>
<comment type="catalytic activity">
    <reaction evidence="1">
        <text>S-ubiquitinyl-[E2 ubiquitin-conjugating enzyme]-L-cysteine + [acceptor protein]-L-lysine = [E2 ubiquitin-conjugating enzyme]-L-cysteine + N(6)-ubiquitinyl-[acceptor protein]-L-lysine.</text>
        <dbReference type="EC" id="2.3.2.27"/>
    </reaction>
</comment>
<dbReference type="Proteomes" id="UP000436088">
    <property type="component" value="Unassembled WGS sequence"/>
</dbReference>
<name>A0A6A3A2E2_HIBSY</name>
<evidence type="ECO:0000256" key="4">
    <source>
        <dbReference type="SAM" id="MobiDB-lite"/>
    </source>
</evidence>
<sequence>MRSASRPASAISPLRNQILNQSKSKPTPSPPPEPQIVPPAANAFRGEKWRPEPPRQSTDSTDCIRSPFGRKDRAPIIHFPNHTITKIQAAPARVQDCPTFQTMKVILPLSRCRGSNSMDLSSPLDFPSASPDRDRHSNFSGSMDDVEAEMRRLSWSSSKQWKCKRTPAVENGRGTEMEAARLAEEAALAIAEEEKAKSRAAWKRPKRLGGLQKLNHKKNFRYRKYTIEEIEAATEFFSEALKIGEGGYGPVYKGHLDHTPVAIKVLRPDAAQGRGFKLHTASQYGLLLGACPEYGCLVYEFMAYGSLEDRLFRRGNTPTLSWQIRFRIAAEIGTALLLVPPSVAESVTQYRMTATAGTFCYIDPEYQQTGMLGVKSDVYSFGIMLLQIISAKPPMGLAHHMQRAIEKGTFLQMLDPTIHDGRFKRP</sequence>
<dbReference type="EMBL" id="VEPZ02001044">
    <property type="protein sequence ID" value="KAE8698454.1"/>
    <property type="molecule type" value="Genomic_DNA"/>
</dbReference>
<keyword evidence="3" id="KW-0833">Ubl conjugation pathway</keyword>
<keyword evidence="6" id="KW-1185">Reference proteome</keyword>
<evidence type="ECO:0000256" key="1">
    <source>
        <dbReference type="ARBA" id="ARBA00000900"/>
    </source>
</evidence>
<dbReference type="SUPFAM" id="SSF56112">
    <property type="entry name" value="Protein kinase-like (PK-like)"/>
    <property type="match status" value="1"/>
</dbReference>
<comment type="caution">
    <text evidence="5">The sequence shown here is derived from an EMBL/GenBank/DDBJ whole genome shotgun (WGS) entry which is preliminary data.</text>
</comment>
<feature type="compositionally biased region" description="Low complexity" evidence="4">
    <location>
        <begin position="1"/>
        <end position="13"/>
    </location>
</feature>
<gene>
    <name evidence="5" type="ORF">F3Y22_tig00110597pilonHSYRG00236</name>
</gene>
<dbReference type="AlphaFoldDB" id="A0A6A3A2E2"/>
<dbReference type="PANTHER" id="PTHR45647:SF132">
    <property type="entry name" value="KINASE WITH ADENINE NUCLEOTIDE ALPHA HYDROLASES-LIKE DOMAIN-CONTAINING PROTEIN"/>
    <property type="match status" value="1"/>
</dbReference>
<reference evidence="5" key="1">
    <citation type="submission" date="2019-09" db="EMBL/GenBank/DDBJ databases">
        <title>Draft genome information of white flower Hibiscus syriacus.</title>
        <authorList>
            <person name="Kim Y.-M."/>
        </authorList>
    </citation>
    <scope>NUCLEOTIDE SEQUENCE [LARGE SCALE GENOMIC DNA]</scope>
    <source>
        <strain evidence="5">YM2019G1</strain>
    </source>
</reference>
<organism evidence="5 6">
    <name type="scientific">Hibiscus syriacus</name>
    <name type="common">Rose of Sharon</name>
    <dbReference type="NCBI Taxonomy" id="106335"/>
    <lineage>
        <taxon>Eukaryota</taxon>
        <taxon>Viridiplantae</taxon>
        <taxon>Streptophyta</taxon>
        <taxon>Embryophyta</taxon>
        <taxon>Tracheophyta</taxon>
        <taxon>Spermatophyta</taxon>
        <taxon>Magnoliopsida</taxon>
        <taxon>eudicotyledons</taxon>
        <taxon>Gunneridae</taxon>
        <taxon>Pentapetalae</taxon>
        <taxon>rosids</taxon>
        <taxon>malvids</taxon>
        <taxon>Malvales</taxon>
        <taxon>Malvaceae</taxon>
        <taxon>Malvoideae</taxon>
        <taxon>Hibiscus</taxon>
    </lineage>
</organism>
<feature type="compositionally biased region" description="Polar residues" evidence="4">
    <location>
        <begin position="14"/>
        <end position="25"/>
    </location>
</feature>
<evidence type="ECO:0000256" key="3">
    <source>
        <dbReference type="ARBA" id="ARBA00022786"/>
    </source>
</evidence>
<dbReference type="InterPro" id="IPR051348">
    <property type="entry name" value="U-box_ubiquitin_ligases"/>
</dbReference>
<evidence type="ECO:0000313" key="5">
    <source>
        <dbReference type="EMBL" id="KAE8698454.1"/>
    </source>
</evidence>
<dbReference type="EC" id="2.3.2.27" evidence="2"/>